<evidence type="ECO:0000313" key="1">
    <source>
        <dbReference type="EMBL" id="KIK43117.1"/>
    </source>
</evidence>
<dbReference type="HOGENOM" id="CLU_2544141_0_0_1"/>
<reference evidence="2" key="2">
    <citation type="submission" date="2015-01" db="EMBL/GenBank/DDBJ databases">
        <title>Evolutionary Origins and Diversification of the Mycorrhizal Mutualists.</title>
        <authorList>
            <consortium name="DOE Joint Genome Institute"/>
            <consortium name="Mycorrhizal Genomics Consortium"/>
            <person name="Kohler A."/>
            <person name="Kuo A."/>
            <person name="Nagy L.G."/>
            <person name="Floudas D."/>
            <person name="Copeland A."/>
            <person name="Barry K.W."/>
            <person name="Cichocki N."/>
            <person name="Veneault-Fourrey C."/>
            <person name="LaButti K."/>
            <person name="Lindquist E.A."/>
            <person name="Lipzen A."/>
            <person name="Lundell T."/>
            <person name="Morin E."/>
            <person name="Murat C."/>
            <person name="Riley R."/>
            <person name="Ohm R."/>
            <person name="Sun H."/>
            <person name="Tunlid A."/>
            <person name="Henrissat B."/>
            <person name="Grigoriev I.V."/>
            <person name="Hibbett D.S."/>
            <person name="Martin F."/>
        </authorList>
    </citation>
    <scope>NUCLEOTIDE SEQUENCE [LARGE SCALE GENOMIC DNA]</scope>
    <source>
        <strain evidence="2">UH-Slu-Lm8-n1</strain>
    </source>
</reference>
<sequence>MSDDFVQLRLHRPSHFRWAPGQTARLIMLSHACHSKPTFSPLRALEYLCGRGTEATRRKYIQVRLRSCSSTPLWTELVFFLLT</sequence>
<keyword evidence="2" id="KW-1185">Reference proteome</keyword>
<dbReference type="Proteomes" id="UP000054485">
    <property type="component" value="Unassembled WGS sequence"/>
</dbReference>
<dbReference type="EMBL" id="KN835221">
    <property type="protein sequence ID" value="KIK43117.1"/>
    <property type="molecule type" value="Genomic_DNA"/>
</dbReference>
<evidence type="ECO:0000313" key="2">
    <source>
        <dbReference type="Proteomes" id="UP000054485"/>
    </source>
</evidence>
<dbReference type="AlphaFoldDB" id="A0A0D0B9T9"/>
<reference evidence="1 2" key="1">
    <citation type="submission" date="2014-04" db="EMBL/GenBank/DDBJ databases">
        <authorList>
            <consortium name="DOE Joint Genome Institute"/>
            <person name="Kuo A."/>
            <person name="Ruytinx J."/>
            <person name="Rineau F."/>
            <person name="Colpaert J."/>
            <person name="Kohler A."/>
            <person name="Nagy L.G."/>
            <person name="Floudas D."/>
            <person name="Copeland A."/>
            <person name="Barry K.W."/>
            <person name="Cichocki N."/>
            <person name="Veneault-Fourrey C."/>
            <person name="LaButti K."/>
            <person name="Lindquist E.A."/>
            <person name="Lipzen A."/>
            <person name="Lundell T."/>
            <person name="Morin E."/>
            <person name="Murat C."/>
            <person name="Sun H."/>
            <person name="Tunlid A."/>
            <person name="Henrissat B."/>
            <person name="Grigoriev I.V."/>
            <person name="Hibbett D.S."/>
            <person name="Martin F."/>
            <person name="Nordberg H.P."/>
            <person name="Cantor M.N."/>
            <person name="Hua S.X."/>
        </authorList>
    </citation>
    <scope>NUCLEOTIDE SEQUENCE [LARGE SCALE GENOMIC DNA]</scope>
    <source>
        <strain evidence="1 2">UH-Slu-Lm8-n1</strain>
    </source>
</reference>
<protein>
    <submittedName>
        <fullName evidence="1">Uncharacterized protein</fullName>
    </submittedName>
</protein>
<organism evidence="1 2">
    <name type="scientific">Suillus luteus UH-Slu-Lm8-n1</name>
    <dbReference type="NCBI Taxonomy" id="930992"/>
    <lineage>
        <taxon>Eukaryota</taxon>
        <taxon>Fungi</taxon>
        <taxon>Dikarya</taxon>
        <taxon>Basidiomycota</taxon>
        <taxon>Agaricomycotina</taxon>
        <taxon>Agaricomycetes</taxon>
        <taxon>Agaricomycetidae</taxon>
        <taxon>Boletales</taxon>
        <taxon>Suillineae</taxon>
        <taxon>Suillaceae</taxon>
        <taxon>Suillus</taxon>
    </lineage>
</organism>
<accession>A0A0D0B9T9</accession>
<name>A0A0D0B9T9_9AGAM</name>
<proteinExistence type="predicted"/>
<dbReference type="OrthoDB" id="4494341at2759"/>
<gene>
    <name evidence="1" type="ORF">CY34DRAFT_736669</name>
</gene>
<dbReference type="InParanoid" id="A0A0D0B9T9"/>